<dbReference type="SFLD" id="SFLDG01129">
    <property type="entry name" value="C1.5:_HAD__Beta-PGM__Phosphata"/>
    <property type="match status" value="1"/>
</dbReference>
<dbReference type="InterPro" id="IPR036412">
    <property type="entry name" value="HAD-like_sf"/>
</dbReference>
<dbReference type="InterPro" id="IPR023214">
    <property type="entry name" value="HAD_sf"/>
</dbReference>
<comment type="catalytic activity">
    <reaction evidence="1">
        <text>2-phosphoglycolate + H2O = glycolate + phosphate</text>
        <dbReference type="Rhea" id="RHEA:14369"/>
        <dbReference type="ChEBI" id="CHEBI:15377"/>
        <dbReference type="ChEBI" id="CHEBI:29805"/>
        <dbReference type="ChEBI" id="CHEBI:43474"/>
        <dbReference type="ChEBI" id="CHEBI:58033"/>
        <dbReference type="EC" id="3.1.3.18"/>
    </reaction>
</comment>
<organism evidence="5 6">
    <name type="scientific">Sphingobacterium chuzhouense</name>
    <dbReference type="NCBI Taxonomy" id="1742264"/>
    <lineage>
        <taxon>Bacteria</taxon>
        <taxon>Pseudomonadati</taxon>
        <taxon>Bacteroidota</taxon>
        <taxon>Sphingobacteriia</taxon>
        <taxon>Sphingobacteriales</taxon>
        <taxon>Sphingobacteriaceae</taxon>
        <taxon>Sphingobacterium</taxon>
    </lineage>
</organism>
<keyword evidence="6" id="KW-1185">Reference proteome</keyword>
<proteinExistence type="inferred from homology"/>
<evidence type="ECO:0000256" key="4">
    <source>
        <dbReference type="ARBA" id="ARBA00013078"/>
    </source>
</evidence>
<dbReference type="InterPro" id="IPR050155">
    <property type="entry name" value="HAD-like_hydrolase_sf"/>
</dbReference>
<reference evidence="5 6" key="1">
    <citation type="submission" date="2020-08" db="EMBL/GenBank/DDBJ databases">
        <title>Sphingobacterium sp. DN00404 isolated from aquaculture water.</title>
        <authorList>
            <person name="Zhang M."/>
        </authorList>
    </citation>
    <scope>NUCLEOTIDE SEQUENCE [LARGE SCALE GENOMIC DNA]</scope>
    <source>
        <strain evidence="5 6">KCTC 42746</strain>
    </source>
</reference>
<comment type="pathway">
    <text evidence="2">Organic acid metabolism; glycolate biosynthesis; glycolate from 2-phosphoglycolate: step 1/1.</text>
</comment>
<name>A0ABR7XUV1_9SPHI</name>
<evidence type="ECO:0000256" key="3">
    <source>
        <dbReference type="ARBA" id="ARBA00006171"/>
    </source>
</evidence>
<evidence type="ECO:0000313" key="6">
    <source>
        <dbReference type="Proteomes" id="UP000651112"/>
    </source>
</evidence>
<dbReference type="Gene3D" id="3.40.50.1000">
    <property type="entry name" value="HAD superfamily/HAD-like"/>
    <property type="match status" value="1"/>
</dbReference>
<sequence>MVDTEQIDAIIFDMDGTLWDGVACYTQGFNDFFQKNNIEKQLTNQDIYRLTGIEEDQFLELILPEFPYKERKTMYKDIIDLQYENIKTKGGKLYPYVKEGLEQLSQQHRLFIVSNCAEFTIKYFMEWAGIEQYITDSVAHASNFKPKNENIRYLIDKYSLKSPVYVGDTASDGKQAKLANIPFVFVNYGFGETKTYDIQFSSFEELAYYFIKP</sequence>
<evidence type="ECO:0000313" key="5">
    <source>
        <dbReference type="EMBL" id="MBD1422839.1"/>
    </source>
</evidence>
<dbReference type="EC" id="3.1.3.18" evidence="4"/>
<evidence type="ECO:0000256" key="1">
    <source>
        <dbReference type="ARBA" id="ARBA00000830"/>
    </source>
</evidence>
<dbReference type="PANTHER" id="PTHR43434:SF1">
    <property type="entry name" value="PHOSPHOGLYCOLATE PHOSPHATASE"/>
    <property type="match status" value="1"/>
</dbReference>
<evidence type="ECO:0000256" key="2">
    <source>
        <dbReference type="ARBA" id="ARBA00004818"/>
    </source>
</evidence>
<dbReference type="InterPro" id="IPR041492">
    <property type="entry name" value="HAD_2"/>
</dbReference>
<dbReference type="GO" id="GO:0016787">
    <property type="term" value="F:hydrolase activity"/>
    <property type="evidence" value="ECO:0007669"/>
    <property type="project" value="UniProtKB-KW"/>
</dbReference>
<dbReference type="InterPro" id="IPR006439">
    <property type="entry name" value="HAD-SF_hydro_IA"/>
</dbReference>
<dbReference type="Pfam" id="PF13419">
    <property type="entry name" value="HAD_2"/>
    <property type="match status" value="1"/>
</dbReference>
<dbReference type="Proteomes" id="UP000651112">
    <property type="component" value="Unassembled WGS sequence"/>
</dbReference>
<comment type="similarity">
    <text evidence="3">Belongs to the HAD-like hydrolase superfamily. CbbY/CbbZ/Gph/YieH family.</text>
</comment>
<dbReference type="SFLD" id="SFLDS00003">
    <property type="entry name" value="Haloacid_Dehalogenase"/>
    <property type="match status" value="1"/>
</dbReference>
<dbReference type="SUPFAM" id="SSF56784">
    <property type="entry name" value="HAD-like"/>
    <property type="match status" value="1"/>
</dbReference>
<accession>A0ABR7XUV1</accession>
<dbReference type="InterPro" id="IPR023198">
    <property type="entry name" value="PGP-like_dom2"/>
</dbReference>
<gene>
    <name evidence="5" type="ORF">H8B21_14780</name>
</gene>
<dbReference type="EMBL" id="JACNYL010000003">
    <property type="protein sequence ID" value="MBD1422839.1"/>
    <property type="molecule type" value="Genomic_DNA"/>
</dbReference>
<comment type="caution">
    <text evidence="5">The sequence shown here is derived from an EMBL/GenBank/DDBJ whole genome shotgun (WGS) entry which is preliminary data.</text>
</comment>
<protein>
    <recommendedName>
        <fullName evidence="4">phosphoglycolate phosphatase</fullName>
        <ecNumber evidence="4">3.1.3.18</ecNumber>
    </recommendedName>
</protein>
<dbReference type="PANTHER" id="PTHR43434">
    <property type="entry name" value="PHOSPHOGLYCOLATE PHOSPHATASE"/>
    <property type="match status" value="1"/>
</dbReference>
<dbReference type="Gene3D" id="1.10.150.240">
    <property type="entry name" value="Putative phosphatase, domain 2"/>
    <property type="match status" value="1"/>
</dbReference>
<dbReference type="RefSeq" id="WP_190314524.1">
    <property type="nucleotide sequence ID" value="NZ_JACNYL010000003.1"/>
</dbReference>
<keyword evidence="5" id="KW-0378">Hydrolase</keyword>
<dbReference type="NCBIfam" id="TIGR01549">
    <property type="entry name" value="HAD-SF-IA-v1"/>
    <property type="match status" value="1"/>
</dbReference>